<gene>
    <name evidence="2" type="ORF">DTO10_16720</name>
</gene>
<keyword evidence="1" id="KW-0175">Coiled coil</keyword>
<sequence>METMKMADNSRANLNVNVDVSEALTGLKALQREAKKATQALAEYGKIYEDFWKDIVTDAEGNLDVEQVKRELHDYKIMLDNVPTVYDELAGLSKPLTHAQAVIDAAREKQSNYARDIYLSDIEDMVDEEGKVDIEELRLYFK</sequence>
<feature type="coiled-coil region" evidence="1">
    <location>
        <begin position="20"/>
        <end position="47"/>
    </location>
</feature>
<name>A0ABN5N8P4_9BACI</name>
<evidence type="ECO:0008006" key="4">
    <source>
        <dbReference type="Google" id="ProtNLM"/>
    </source>
</evidence>
<dbReference type="EMBL" id="CP030926">
    <property type="protein sequence ID" value="AXN39840.1"/>
    <property type="molecule type" value="Genomic_DNA"/>
</dbReference>
<accession>A0ABN5N8P4</accession>
<protein>
    <recommendedName>
        <fullName evidence="4">LXG domain-containing protein</fullName>
    </recommendedName>
</protein>
<evidence type="ECO:0000313" key="2">
    <source>
        <dbReference type="EMBL" id="AXN39840.1"/>
    </source>
</evidence>
<evidence type="ECO:0000313" key="3">
    <source>
        <dbReference type="Proteomes" id="UP000260457"/>
    </source>
</evidence>
<evidence type="ECO:0000256" key="1">
    <source>
        <dbReference type="SAM" id="Coils"/>
    </source>
</evidence>
<keyword evidence="3" id="KW-1185">Reference proteome</keyword>
<proteinExistence type="predicted"/>
<dbReference type="Proteomes" id="UP000260457">
    <property type="component" value="Chromosome"/>
</dbReference>
<organism evidence="2 3">
    <name type="scientific">Peribacillus butanolivorans</name>
    <dbReference type="NCBI Taxonomy" id="421767"/>
    <lineage>
        <taxon>Bacteria</taxon>
        <taxon>Bacillati</taxon>
        <taxon>Bacillota</taxon>
        <taxon>Bacilli</taxon>
        <taxon>Bacillales</taxon>
        <taxon>Bacillaceae</taxon>
        <taxon>Peribacillus</taxon>
    </lineage>
</organism>
<reference evidence="2 3" key="1">
    <citation type="submission" date="2018-07" db="EMBL/GenBank/DDBJ databases">
        <title>The molecular basis for the intramolecular migration of carboxyl group in the catabolism of para-hydroxybenzoate via gentisate.</title>
        <authorList>
            <person name="Zhao H."/>
            <person name="Xu Y."/>
            <person name="Lin S."/>
            <person name="Spain J.C."/>
            <person name="Zhou N.-Y."/>
        </authorList>
    </citation>
    <scope>NUCLEOTIDE SEQUENCE [LARGE SCALE GENOMIC DNA]</scope>
    <source>
        <strain evidence="2 3">PHB-7a</strain>
    </source>
</reference>